<dbReference type="PANTHER" id="PTHR10060">
    <property type="entry name" value="TATD FAMILY DEOXYRIBONUCLEASE"/>
    <property type="match status" value="1"/>
</dbReference>
<organism evidence="6">
    <name type="scientific">Tetraselmis sp. GSL018</name>
    <dbReference type="NCBI Taxonomy" id="582737"/>
    <lineage>
        <taxon>Eukaryota</taxon>
        <taxon>Viridiplantae</taxon>
        <taxon>Chlorophyta</taxon>
        <taxon>core chlorophytes</taxon>
        <taxon>Chlorodendrophyceae</taxon>
        <taxon>Chlorodendrales</taxon>
        <taxon>Chlorodendraceae</taxon>
        <taxon>Tetraselmis</taxon>
    </lineage>
</organism>
<dbReference type="EMBL" id="GBEZ01015944">
    <property type="protein sequence ID" value="JAC70260.1"/>
    <property type="molecule type" value="Transcribed_RNA"/>
</dbReference>
<name>A0A061RHX5_9CHLO</name>
<feature type="region of interest" description="Disordered" evidence="5">
    <location>
        <begin position="258"/>
        <end position="296"/>
    </location>
</feature>
<evidence type="ECO:0000256" key="4">
    <source>
        <dbReference type="ARBA" id="ARBA00022801"/>
    </source>
</evidence>
<dbReference type="InterPro" id="IPR050891">
    <property type="entry name" value="TatD-type_Hydrolase"/>
</dbReference>
<evidence type="ECO:0000256" key="2">
    <source>
        <dbReference type="ARBA" id="ARBA00022722"/>
    </source>
</evidence>
<evidence type="ECO:0000256" key="5">
    <source>
        <dbReference type="SAM" id="MobiDB-lite"/>
    </source>
</evidence>
<dbReference type="GO" id="GO:0008310">
    <property type="term" value="F:single-stranded DNA 3'-5' DNA exonuclease activity"/>
    <property type="evidence" value="ECO:0007669"/>
    <property type="project" value="TreeGrafter"/>
</dbReference>
<dbReference type="PANTHER" id="PTHR10060:SF15">
    <property type="entry name" value="DEOXYRIBONUCLEASE TATDN1"/>
    <property type="match status" value="1"/>
</dbReference>
<evidence type="ECO:0000256" key="3">
    <source>
        <dbReference type="ARBA" id="ARBA00022723"/>
    </source>
</evidence>
<evidence type="ECO:0000256" key="1">
    <source>
        <dbReference type="ARBA" id="ARBA00009275"/>
    </source>
</evidence>
<keyword evidence="3" id="KW-0479">Metal-binding</keyword>
<dbReference type="GO" id="GO:0005829">
    <property type="term" value="C:cytosol"/>
    <property type="evidence" value="ECO:0007669"/>
    <property type="project" value="TreeGrafter"/>
</dbReference>
<evidence type="ECO:0000313" key="6">
    <source>
        <dbReference type="EMBL" id="JAC70260.1"/>
    </source>
</evidence>
<dbReference type="Pfam" id="PF01026">
    <property type="entry name" value="TatD_DNase"/>
    <property type="match status" value="1"/>
</dbReference>
<dbReference type="GO" id="GO:0046872">
    <property type="term" value="F:metal ion binding"/>
    <property type="evidence" value="ECO:0007669"/>
    <property type="project" value="UniProtKB-KW"/>
</dbReference>
<gene>
    <name evidence="6" type="ORF">TSPGSL018_4542</name>
</gene>
<comment type="similarity">
    <text evidence="1">Belongs to the metallo-dependent hydrolases superfamily. TatD-type hydrolase family.</text>
</comment>
<keyword evidence="2" id="KW-0540">Nuclease</keyword>
<feature type="compositionally biased region" description="Pro residues" evidence="5">
    <location>
        <begin position="285"/>
        <end position="294"/>
    </location>
</feature>
<reference evidence="6" key="1">
    <citation type="submission" date="2014-05" db="EMBL/GenBank/DDBJ databases">
        <title>The transcriptome of the halophilic microalga Tetraselmis sp. GSL018 isolated from the Great Salt Lake, Utah.</title>
        <authorList>
            <person name="Jinkerson R.E."/>
            <person name="D'Adamo S."/>
            <person name="Posewitz M.C."/>
        </authorList>
    </citation>
    <scope>NUCLEOTIDE SEQUENCE</scope>
    <source>
        <strain evidence="6">GSL018</strain>
    </source>
</reference>
<dbReference type="AlphaFoldDB" id="A0A061RHX5"/>
<dbReference type="CDD" id="cd01310">
    <property type="entry name" value="TatD_DNAse"/>
    <property type="match status" value="1"/>
</dbReference>
<dbReference type="Gene3D" id="3.20.20.140">
    <property type="entry name" value="Metal-dependent hydrolases"/>
    <property type="match status" value="1"/>
</dbReference>
<dbReference type="InterPro" id="IPR032466">
    <property type="entry name" value="Metal_Hydrolase"/>
</dbReference>
<feature type="region of interest" description="Disordered" evidence="5">
    <location>
        <begin position="1"/>
        <end position="24"/>
    </location>
</feature>
<protein>
    <submittedName>
        <fullName evidence="6">Preprotein translocase subunit</fullName>
    </submittedName>
</protein>
<accession>A0A061RHX5</accession>
<feature type="non-terminal residue" evidence="6">
    <location>
        <position position="1"/>
    </location>
</feature>
<keyword evidence="4" id="KW-0378">Hydrolase</keyword>
<dbReference type="SUPFAM" id="SSF51556">
    <property type="entry name" value="Metallo-dependent hydrolases"/>
    <property type="match status" value="1"/>
</dbReference>
<proteinExistence type="inferred from homology"/>
<dbReference type="InterPro" id="IPR001130">
    <property type="entry name" value="TatD-like"/>
</dbReference>
<sequence length="325" mass="34468">VRTVSNSSAPIGEKLSTASGSRSSQGDLVENILCNGLKLTESPLVDIGVNLSDKAFDRDRSAVLGRAFRAGVEKMILTGCCVRSSTLSSSLALQGSDGLSTPEMFFTAGVHPHNAKDFGCGTAAQLRRIASEERCVAIGECGLDFNRNFSEPDAQRRCFSAQVELACEMGLPLFVHCREAYGELTAILRSMRPDVPVVVHCFTGAAEDLEPLLEMGNVSIGVTGWVCDDRPHRGADSLAVRIRAAAARGPVTAEKCPLPPIVSAQRRSDSLPRTTGPECRSAPRKLPPTPPPPSLWVLLMPSQTAPVFSSPPLILPSASHGDAAP</sequence>